<accession>A0A6J6NU66</accession>
<sequence length="142" mass="15436">MGHHPRHKPNAQRFVCIDDIAGEQQLGGLLTADELSQTAKARHIADQPAQHKQLTKLGALTGHTNIGHQRKLHAPTDRGTIDCRNHRNVGVQQRVGSGGEPRLASSRADRCLSCLAGAHHLSHIVAAAKRWIGTRNHQTANT</sequence>
<dbReference type="EMBL" id="CAEZXM010000105">
    <property type="protein sequence ID" value="CAB4689746.1"/>
    <property type="molecule type" value="Genomic_DNA"/>
</dbReference>
<dbReference type="AlphaFoldDB" id="A0A6J6NU66"/>
<evidence type="ECO:0000313" key="1">
    <source>
        <dbReference type="EMBL" id="CAB4689746.1"/>
    </source>
</evidence>
<proteinExistence type="predicted"/>
<name>A0A6J6NU66_9ZZZZ</name>
<organism evidence="1">
    <name type="scientific">freshwater metagenome</name>
    <dbReference type="NCBI Taxonomy" id="449393"/>
    <lineage>
        <taxon>unclassified sequences</taxon>
        <taxon>metagenomes</taxon>
        <taxon>ecological metagenomes</taxon>
    </lineage>
</organism>
<gene>
    <name evidence="1" type="ORF">UFOPK2366_00686</name>
</gene>
<protein>
    <submittedName>
        <fullName evidence="1">Unannotated protein</fullName>
    </submittedName>
</protein>
<reference evidence="1" key="1">
    <citation type="submission" date="2020-05" db="EMBL/GenBank/DDBJ databases">
        <authorList>
            <person name="Chiriac C."/>
            <person name="Salcher M."/>
            <person name="Ghai R."/>
            <person name="Kavagutti S V."/>
        </authorList>
    </citation>
    <scope>NUCLEOTIDE SEQUENCE</scope>
</reference>